<protein>
    <submittedName>
        <fullName evidence="1">Uncharacterized protein</fullName>
    </submittedName>
</protein>
<organism evidence="1 2">
    <name type="scientific">Artomyces pyxidatus</name>
    <dbReference type="NCBI Taxonomy" id="48021"/>
    <lineage>
        <taxon>Eukaryota</taxon>
        <taxon>Fungi</taxon>
        <taxon>Dikarya</taxon>
        <taxon>Basidiomycota</taxon>
        <taxon>Agaricomycotina</taxon>
        <taxon>Agaricomycetes</taxon>
        <taxon>Russulales</taxon>
        <taxon>Auriscalpiaceae</taxon>
        <taxon>Artomyces</taxon>
    </lineage>
</organism>
<reference evidence="1" key="1">
    <citation type="submission" date="2021-03" db="EMBL/GenBank/DDBJ databases">
        <authorList>
            <consortium name="DOE Joint Genome Institute"/>
            <person name="Ahrendt S."/>
            <person name="Looney B.P."/>
            <person name="Miyauchi S."/>
            <person name="Morin E."/>
            <person name="Drula E."/>
            <person name="Courty P.E."/>
            <person name="Chicoki N."/>
            <person name="Fauchery L."/>
            <person name="Kohler A."/>
            <person name="Kuo A."/>
            <person name="Labutti K."/>
            <person name="Pangilinan J."/>
            <person name="Lipzen A."/>
            <person name="Riley R."/>
            <person name="Andreopoulos W."/>
            <person name="He G."/>
            <person name="Johnson J."/>
            <person name="Barry K.W."/>
            <person name="Grigoriev I.V."/>
            <person name="Nagy L."/>
            <person name="Hibbett D."/>
            <person name="Henrissat B."/>
            <person name="Matheny P.B."/>
            <person name="Labbe J."/>
            <person name="Martin F."/>
        </authorList>
    </citation>
    <scope>NUCLEOTIDE SEQUENCE</scope>
    <source>
        <strain evidence="1">HHB10654</strain>
    </source>
</reference>
<accession>A0ACB8SX67</accession>
<dbReference type="Proteomes" id="UP000814140">
    <property type="component" value="Unassembled WGS sequence"/>
</dbReference>
<sequence length="212" mass="23820">MATRASTLPPGIEGDFTETSVGGNDSWLTYETTRWYTNAFIIQEGSPNKLLLGYKKRGFGAHLYNGFGGKVEAGESPAEAAARELKEECGIDAPLQHCGSLLFVTRGGPEWAFQIEIYRAEEYSGTLTETDEMRPEWFRYPNIADVTPSTDLAVTKENGESLPPIPYDTMWPDDVHWMPLLLAGRHFVGRADFELDNEGKYKMLRWWFGVPA</sequence>
<evidence type="ECO:0000313" key="1">
    <source>
        <dbReference type="EMBL" id="KAI0060747.1"/>
    </source>
</evidence>
<proteinExistence type="predicted"/>
<gene>
    <name evidence="1" type="ORF">BV25DRAFT_1858684</name>
</gene>
<evidence type="ECO:0000313" key="2">
    <source>
        <dbReference type="Proteomes" id="UP000814140"/>
    </source>
</evidence>
<keyword evidence="2" id="KW-1185">Reference proteome</keyword>
<name>A0ACB8SX67_9AGAM</name>
<dbReference type="EMBL" id="MU277217">
    <property type="protein sequence ID" value="KAI0060747.1"/>
    <property type="molecule type" value="Genomic_DNA"/>
</dbReference>
<reference evidence="1" key="2">
    <citation type="journal article" date="2022" name="New Phytol.">
        <title>Evolutionary transition to the ectomycorrhizal habit in the genomes of a hyperdiverse lineage of mushroom-forming fungi.</title>
        <authorList>
            <person name="Looney B."/>
            <person name="Miyauchi S."/>
            <person name="Morin E."/>
            <person name="Drula E."/>
            <person name="Courty P.E."/>
            <person name="Kohler A."/>
            <person name="Kuo A."/>
            <person name="LaButti K."/>
            <person name="Pangilinan J."/>
            <person name="Lipzen A."/>
            <person name="Riley R."/>
            <person name="Andreopoulos W."/>
            <person name="He G."/>
            <person name="Johnson J."/>
            <person name="Nolan M."/>
            <person name="Tritt A."/>
            <person name="Barry K.W."/>
            <person name="Grigoriev I.V."/>
            <person name="Nagy L.G."/>
            <person name="Hibbett D."/>
            <person name="Henrissat B."/>
            <person name="Matheny P.B."/>
            <person name="Labbe J."/>
            <person name="Martin F.M."/>
        </authorList>
    </citation>
    <scope>NUCLEOTIDE SEQUENCE</scope>
    <source>
        <strain evidence="1">HHB10654</strain>
    </source>
</reference>
<comment type="caution">
    <text evidence="1">The sequence shown here is derived from an EMBL/GenBank/DDBJ whole genome shotgun (WGS) entry which is preliminary data.</text>
</comment>